<dbReference type="Gene3D" id="3.10.100.10">
    <property type="entry name" value="Mannose-Binding Protein A, subunit A"/>
    <property type="match status" value="1"/>
</dbReference>
<keyword evidence="8" id="KW-1015">Disulfide bond</keyword>
<keyword evidence="2 12" id="KW-0812">Transmembrane</keyword>
<dbReference type="GO" id="GO:0007155">
    <property type="term" value="P:cell adhesion"/>
    <property type="evidence" value="ECO:0007669"/>
    <property type="project" value="UniProtKB-KW"/>
</dbReference>
<evidence type="ECO:0000256" key="10">
    <source>
        <dbReference type="ARBA" id="ARBA00023180"/>
    </source>
</evidence>
<dbReference type="PROSITE" id="PS50041">
    <property type="entry name" value="C_TYPE_LECTIN_2"/>
    <property type="match status" value="1"/>
</dbReference>
<sequence length="271" mass="31895">MSNQEVTYSTLRFLQSPSESPSRLRSDSTQSPRKAVDKEFSVPWNFIAVTLGIFCLLLLTTVIVLVIKIIQCVQEKHHQQEILRNISKEYDNMKNDYYLKEQVWINKSLEYDYLKNKTLHLESNHENKCRKKIKIYSEFFVNTYYLQHIGLICEGQWSCYGVKCYYFTKNKEKWEGCKKTCQDNGLSLLKINDKDEQAFLKEQTCKNNYWIGLSYDECERKWKWVDSDTSSGIHLPVMMSSARGHCVFLSAAREVAIECNNSYNCICEKRL</sequence>
<evidence type="ECO:0000256" key="12">
    <source>
        <dbReference type="SAM" id="Phobius"/>
    </source>
</evidence>
<evidence type="ECO:0000256" key="5">
    <source>
        <dbReference type="ARBA" id="ARBA00022968"/>
    </source>
</evidence>
<dbReference type="GO" id="GO:0005886">
    <property type="term" value="C:plasma membrane"/>
    <property type="evidence" value="ECO:0007669"/>
    <property type="project" value="UniProtKB-ARBA"/>
</dbReference>
<evidence type="ECO:0000256" key="1">
    <source>
        <dbReference type="ARBA" id="ARBA00004606"/>
    </source>
</evidence>
<comment type="subcellular location">
    <subcellularLocation>
        <location evidence="1">Membrane</location>
        <topology evidence="1">Single-pass type II membrane protein</topology>
    </subcellularLocation>
</comment>
<evidence type="ECO:0000256" key="9">
    <source>
        <dbReference type="ARBA" id="ARBA00023170"/>
    </source>
</evidence>
<evidence type="ECO:0000256" key="6">
    <source>
        <dbReference type="ARBA" id="ARBA00022989"/>
    </source>
</evidence>
<dbReference type="InterPro" id="IPR033992">
    <property type="entry name" value="NKR-like_CTLD"/>
</dbReference>
<dbReference type="SMART" id="SM00034">
    <property type="entry name" value="CLECT"/>
    <property type="match status" value="1"/>
</dbReference>
<dbReference type="Pfam" id="PF00059">
    <property type="entry name" value="Lectin_C"/>
    <property type="match status" value="1"/>
</dbReference>
<keyword evidence="9" id="KW-0675">Receptor</keyword>
<feature type="transmembrane region" description="Helical" evidence="12">
    <location>
        <begin position="46"/>
        <end position="67"/>
    </location>
</feature>
<dbReference type="AlphaFoldDB" id="A0A8C9QL07"/>
<evidence type="ECO:0000256" key="3">
    <source>
        <dbReference type="ARBA" id="ARBA00022734"/>
    </source>
</evidence>
<evidence type="ECO:0000256" key="11">
    <source>
        <dbReference type="SAM" id="MobiDB-lite"/>
    </source>
</evidence>
<accession>A0A8C9QL07</accession>
<keyword evidence="10" id="KW-0325">Glycoprotein</keyword>
<name>A0A8C9QL07_SPEDA</name>
<keyword evidence="4" id="KW-0130">Cell adhesion</keyword>
<reference evidence="14" key="2">
    <citation type="submission" date="2025-09" db="UniProtKB">
        <authorList>
            <consortium name="Ensembl"/>
        </authorList>
    </citation>
    <scope>IDENTIFICATION</scope>
</reference>
<dbReference type="GO" id="GO:0030246">
    <property type="term" value="F:carbohydrate binding"/>
    <property type="evidence" value="ECO:0007669"/>
    <property type="project" value="UniProtKB-KW"/>
</dbReference>
<proteinExistence type="predicted"/>
<dbReference type="Ensembl" id="ENSSDAT00000026912.1">
    <property type="protein sequence ID" value="ENSSDAP00000023517.1"/>
    <property type="gene ID" value="ENSSDAG00000020965.1"/>
</dbReference>
<organism evidence="14 15">
    <name type="scientific">Spermophilus dauricus</name>
    <name type="common">Daurian ground squirrel</name>
    <dbReference type="NCBI Taxonomy" id="99837"/>
    <lineage>
        <taxon>Eukaryota</taxon>
        <taxon>Metazoa</taxon>
        <taxon>Chordata</taxon>
        <taxon>Craniata</taxon>
        <taxon>Vertebrata</taxon>
        <taxon>Euteleostomi</taxon>
        <taxon>Mammalia</taxon>
        <taxon>Eutheria</taxon>
        <taxon>Euarchontoglires</taxon>
        <taxon>Glires</taxon>
        <taxon>Rodentia</taxon>
        <taxon>Sciuromorpha</taxon>
        <taxon>Sciuridae</taxon>
        <taxon>Xerinae</taxon>
        <taxon>Marmotini</taxon>
        <taxon>Spermophilus</taxon>
    </lineage>
</organism>
<dbReference type="InterPro" id="IPR016186">
    <property type="entry name" value="C-type_lectin-like/link_sf"/>
</dbReference>
<evidence type="ECO:0000256" key="8">
    <source>
        <dbReference type="ARBA" id="ARBA00023157"/>
    </source>
</evidence>
<reference evidence="14" key="1">
    <citation type="submission" date="2025-08" db="UniProtKB">
        <authorList>
            <consortium name="Ensembl"/>
        </authorList>
    </citation>
    <scope>IDENTIFICATION</scope>
</reference>
<evidence type="ECO:0000256" key="4">
    <source>
        <dbReference type="ARBA" id="ARBA00022889"/>
    </source>
</evidence>
<dbReference type="InterPro" id="IPR052013">
    <property type="entry name" value="Mouse_KLRs"/>
</dbReference>
<dbReference type="Pfam" id="PF08391">
    <property type="entry name" value="Ly49"/>
    <property type="match status" value="1"/>
</dbReference>
<evidence type="ECO:0000256" key="2">
    <source>
        <dbReference type="ARBA" id="ARBA00022692"/>
    </source>
</evidence>
<evidence type="ECO:0000313" key="15">
    <source>
        <dbReference type="Proteomes" id="UP000694422"/>
    </source>
</evidence>
<keyword evidence="6 12" id="KW-1133">Transmembrane helix</keyword>
<evidence type="ECO:0000313" key="14">
    <source>
        <dbReference type="Ensembl" id="ENSSDAP00000023517.1"/>
    </source>
</evidence>
<dbReference type="InterPro" id="IPR001304">
    <property type="entry name" value="C-type_lectin-like"/>
</dbReference>
<dbReference type="InterPro" id="IPR016187">
    <property type="entry name" value="CTDL_fold"/>
</dbReference>
<keyword evidence="7 12" id="KW-0472">Membrane</keyword>
<dbReference type="PANTHER" id="PTHR46329:SF1">
    <property type="entry name" value="KILLER CELL LECTIN-LIKE RECEPTOR 2"/>
    <property type="match status" value="1"/>
</dbReference>
<dbReference type="PANTHER" id="PTHR46329">
    <property type="entry name" value="KILLER CELL LECTIN-LIKE RECEPTOR 2"/>
    <property type="match status" value="1"/>
</dbReference>
<evidence type="ECO:0000259" key="13">
    <source>
        <dbReference type="PROSITE" id="PS50041"/>
    </source>
</evidence>
<evidence type="ECO:0000256" key="7">
    <source>
        <dbReference type="ARBA" id="ARBA00023136"/>
    </source>
</evidence>
<dbReference type="CDD" id="cd03593">
    <property type="entry name" value="CLECT_NK_receptors_like"/>
    <property type="match status" value="1"/>
</dbReference>
<dbReference type="InterPro" id="IPR013600">
    <property type="entry name" value="Ly49_N"/>
</dbReference>
<dbReference type="Proteomes" id="UP000694422">
    <property type="component" value="Unplaced"/>
</dbReference>
<keyword evidence="15" id="KW-1185">Reference proteome</keyword>
<keyword evidence="3" id="KW-0430">Lectin</keyword>
<keyword evidence="5" id="KW-0735">Signal-anchor</keyword>
<feature type="region of interest" description="Disordered" evidence="11">
    <location>
        <begin position="1"/>
        <end position="30"/>
    </location>
</feature>
<protein>
    <recommendedName>
        <fullName evidence="13">C-type lectin domain-containing protein</fullName>
    </recommendedName>
</protein>
<dbReference type="SUPFAM" id="SSF56436">
    <property type="entry name" value="C-type lectin-like"/>
    <property type="match status" value="1"/>
</dbReference>
<feature type="domain" description="C-type lectin" evidence="13">
    <location>
        <begin position="160"/>
        <end position="268"/>
    </location>
</feature>